<name>A0A6V8KF10_9ACTN</name>
<evidence type="ECO:0000259" key="7">
    <source>
        <dbReference type="PROSITE" id="PS51755"/>
    </source>
</evidence>
<evidence type="ECO:0000313" key="8">
    <source>
        <dbReference type="EMBL" id="GFJ79335.1"/>
    </source>
</evidence>
<dbReference type="GO" id="GO:0003677">
    <property type="term" value="F:DNA binding"/>
    <property type="evidence" value="ECO:0007669"/>
    <property type="project" value="UniProtKB-UniRule"/>
</dbReference>
<dbReference type="InterPro" id="IPR001867">
    <property type="entry name" value="OmpR/PhoB-type_DNA-bd"/>
</dbReference>
<proteinExistence type="inferred from homology"/>
<dbReference type="Proteomes" id="UP000482800">
    <property type="component" value="Unassembled WGS sequence"/>
</dbReference>
<dbReference type="SUPFAM" id="SSF48452">
    <property type="entry name" value="TPR-like"/>
    <property type="match status" value="1"/>
</dbReference>
<dbReference type="GO" id="GO:0006355">
    <property type="term" value="P:regulation of DNA-templated transcription"/>
    <property type="evidence" value="ECO:0007669"/>
    <property type="project" value="InterPro"/>
</dbReference>
<keyword evidence="2" id="KW-0805">Transcription regulation</keyword>
<evidence type="ECO:0000256" key="1">
    <source>
        <dbReference type="ARBA" id="ARBA00005820"/>
    </source>
</evidence>
<feature type="DNA-binding region" description="OmpR/PhoB-type" evidence="5">
    <location>
        <begin position="17"/>
        <end position="124"/>
    </location>
</feature>
<evidence type="ECO:0000313" key="9">
    <source>
        <dbReference type="Proteomes" id="UP000482800"/>
    </source>
</evidence>
<keyword evidence="6" id="KW-1133">Transmembrane helix</keyword>
<dbReference type="SUPFAM" id="SSF47781">
    <property type="entry name" value="RuvA domain 2-like"/>
    <property type="match status" value="1"/>
</dbReference>
<evidence type="ECO:0000256" key="4">
    <source>
        <dbReference type="ARBA" id="ARBA00023163"/>
    </source>
</evidence>
<dbReference type="InterPro" id="IPR016032">
    <property type="entry name" value="Sig_transdc_resp-reg_C-effctor"/>
</dbReference>
<dbReference type="Pfam" id="PF03704">
    <property type="entry name" value="BTAD"/>
    <property type="match status" value="1"/>
</dbReference>
<evidence type="ECO:0000256" key="6">
    <source>
        <dbReference type="SAM" id="Phobius"/>
    </source>
</evidence>
<dbReference type="InterPro" id="IPR051677">
    <property type="entry name" value="AfsR-DnrI-RedD_regulator"/>
</dbReference>
<dbReference type="AlphaFoldDB" id="A0A6V8KF10"/>
<evidence type="ECO:0000256" key="3">
    <source>
        <dbReference type="ARBA" id="ARBA00023125"/>
    </source>
</evidence>
<organism evidence="8 9">
    <name type="scientific">Phytohabitans houttuyneae</name>
    <dbReference type="NCBI Taxonomy" id="1076126"/>
    <lineage>
        <taxon>Bacteria</taxon>
        <taxon>Bacillati</taxon>
        <taxon>Actinomycetota</taxon>
        <taxon>Actinomycetes</taxon>
        <taxon>Micromonosporales</taxon>
        <taxon>Micromonosporaceae</taxon>
    </lineage>
</organism>
<gene>
    <name evidence="8" type="ORF">Phou_035150</name>
</gene>
<dbReference type="InterPro" id="IPR011990">
    <property type="entry name" value="TPR-like_helical_dom_sf"/>
</dbReference>
<accession>A0A6V8KF10</accession>
<dbReference type="SUPFAM" id="SSF46894">
    <property type="entry name" value="C-terminal effector domain of the bipartite response regulators"/>
    <property type="match status" value="1"/>
</dbReference>
<dbReference type="SMART" id="SM01043">
    <property type="entry name" value="BTAD"/>
    <property type="match status" value="1"/>
</dbReference>
<keyword evidence="6" id="KW-0472">Membrane</keyword>
<reference evidence="8 9" key="2">
    <citation type="submission" date="2020-03" db="EMBL/GenBank/DDBJ databases">
        <authorList>
            <person name="Ichikawa N."/>
            <person name="Kimura A."/>
            <person name="Kitahashi Y."/>
            <person name="Uohara A."/>
        </authorList>
    </citation>
    <scope>NUCLEOTIDE SEQUENCE [LARGE SCALE GENOMIC DNA]</scope>
    <source>
        <strain evidence="8 9">NBRC 108639</strain>
    </source>
</reference>
<dbReference type="Gene3D" id="1.25.40.10">
    <property type="entry name" value="Tetratricopeptide repeat domain"/>
    <property type="match status" value="1"/>
</dbReference>
<protein>
    <recommendedName>
        <fullName evidence="7">OmpR/PhoB-type domain-containing protein</fullName>
    </recommendedName>
</protein>
<keyword evidence="3 5" id="KW-0238">DNA-binding</keyword>
<keyword evidence="6" id="KW-0812">Transmembrane</keyword>
<dbReference type="PANTHER" id="PTHR35807:SF1">
    <property type="entry name" value="TRANSCRIPTIONAL REGULATOR REDD"/>
    <property type="match status" value="1"/>
</dbReference>
<keyword evidence="9" id="KW-1185">Reference proteome</keyword>
<dbReference type="Gene3D" id="1.10.10.10">
    <property type="entry name" value="Winged helix-like DNA-binding domain superfamily/Winged helix DNA-binding domain"/>
    <property type="match status" value="1"/>
</dbReference>
<dbReference type="PANTHER" id="PTHR35807">
    <property type="entry name" value="TRANSCRIPTIONAL REGULATOR REDD-RELATED"/>
    <property type="match status" value="1"/>
</dbReference>
<sequence length="561" mass="61617">MLRLAAASLRSPSVSRYGLVRRGEAELKRFEILGSVRAFDGDDEIALGPVKQRAVLAVLLLNANRPVSAAQIVTAVWQDEPPGNGTNVVQKYVAGLRRVLEPERTLRAPWQLLTLTEAGYALTLEPGALDADVFHDRVRKAAAARAEGLLVQASAELEAALALWRAEPLAGLTGPVFDAARDRLTESRAGALESWAEIQLTLGHHATLVPELVRLVAEYPLREQLRHHLMLALYRTGRQAEALAAYRDARAYFVEEFGAEPGEPLQQLHQRILRSDPTLAPPVDSPPPVPVQPPVAPWSPMPVPQPPGLGMPPLAATIPPVQPRQSQRSRWWSWIWLVGAILLTFGTCGYLAWLVVGVYAIRRRSWPNAAAAAFYLLVTLVSLVALFSDPSVTDPSVSETEAELSEAHGWVWFATAFVCWVFGTVHAAILGALTVRRARRLDPNRAARREQALQIVRWKPDLARELLIGRPDLPRQFDDGGLVDINAVPSYVIATLPGVSAYLMQMIVSDRARHGPYASVEHMVARQVITPRLADSLRGLLIFGQLPDGERRPQPGDVQHA</sequence>
<dbReference type="PROSITE" id="PS51755">
    <property type="entry name" value="OMPR_PHOB"/>
    <property type="match status" value="1"/>
</dbReference>
<dbReference type="RefSeq" id="WP_173056888.1">
    <property type="nucleotide sequence ID" value="NZ_BAABGO010000001.1"/>
</dbReference>
<feature type="transmembrane region" description="Helical" evidence="6">
    <location>
        <begin position="331"/>
        <end position="356"/>
    </location>
</feature>
<reference evidence="8 9" key="1">
    <citation type="submission" date="2020-03" db="EMBL/GenBank/DDBJ databases">
        <title>Whole genome shotgun sequence of Phytohabitans houttuyneae NBRC 108639.</title>
        <authorList>
            <person name="Komaki H."/>
            <person name="Tamura T."/>
        </authorList>
    </citation>
    <scope>NUCLEOTIDE SEQUENCE [LARGE SCALE GENOMIC DNA]</scope>
    <source>
        <strain evidence="8 9">NBRC 108639</strain>
    </source>
</reference>
<dbReference type="GO" id="GO:0000160">
    <property type="term" value="P:phosphorelay signal transduction system"/>
    <property type="evidence" value="ECO:0007669"/>
    <property type="project" value="InterPro"/>
</dbReference>
<evidence type="ECO:0000256" key="5">
    <source>
        <dbReference type="PROSITE-ProRule" id="PRU01091"/>
    </source>
</evidence>
<dbReference type="EMBL" id="BLPF01000001">
    <property type="protein sequence ID" value="GFJ79335.1"/>
    <property type="molecule type" value="Genomic_DNA"/>
</dbReference>
<dbReference type="InterPro" id="IPR005158">
    <property type="entry name" value="BTAD"/>
</dbReference>
<dbReference type="InterPro" id="IPR036388">
    <property type="entry name" value="WH-like_DNA-bd_sf"/>
</dbReference>
<comment type="caution">
    <text evidence="8">The sequence shown here is derived from an EMBL/GenBank/DDBJ whole genome shotgun (WGS) entry which is preliminary data.</text>
</comment>
<feature type="transmembrane region" description="Helical" evidence="6">
    <location>
        <begin position="368"/>
        <end position="387"/>
    </location>
</feature>
<dbReference type="SMART" id="SM00862">
    <property type="entry name" value="Trans_reg_C"/>
    <property type="match status" value="1"/>
</dbReference>
<evidence type="ECO:0000256" key="2">
    <source>
        <dbReference type="ARBA" id="ARBA00023015"/>
    </source>
</evidence>
<dbReference type="Pfam" id="PF00486">
    <property type="entry name" value="Trans_reg_C"/>
    <property type="match status" value="1"/>
</dbReference>
<dbReference type="InterPro" id="IPR010994">
    <property type="entry name" value="RuvA_2-like"/>
</dbReference>
<feature type="transmembrane region" description="Helical" evidence="6">
    <location>
        <begin position="407"/>
        <end position="435"/>
    </location>
</feature>
<comment type="similarity">
    <text evidence="1">Belongs to the AfsR/DnrI/RedD regulatory family.</text>
</comment>
<keyword evidence="4" id="KW-0804">Transcription</keyword>
<dbReference type="CDD" id="cd15831">
    <property type="entry name" value="BTAD"/>
    <property type="match status" value="1"/>
</dbReference>
<feature type="domain" description="OmpR/PhoB-type" evidence="7">
    <location>
        <begin position="17"/>
        <end position="124"/>
    </location>
</feature>